<evidence type="ECO:0000313" key="2">
    <source>
        <dbReference type="EMBL" id="EQB59883.1"/>
    </source>
</evidence>
<organism evidence="2 3">
    <name type="scientific">Vairimorpha apis BRL 01</name>
    <dbReference type="NCBI Taxonomy" id="1037528"/>
    <lineage>
        <taxon>Eukaryota</taxon>
        <taxon>Fungi</taxon>
        <taxon>Fungi incertae sedis</taxon>
        <taxon>Microsporidia</taxon>
        <taxon>Nosematidae</taxon>
        <taxon>Vairimorpha</taxon>
    </lineage>
</organism>
<protein>
    <submittedName>
        <fullName evidence="2">Uncharacterized protein</fullName>
    </submittedName>
</protein>
<dbReference type="EMBL" id="KE647357">
    <property type="protein sequence ID" value="EQB59883.1"/>
    <property type="molecule type" value="Genomic_DNA"/>
</dbReference>
<dbReference type="AlphaFoldDB" id="T0L575"/>
<accession>T0L575</accession>
<reference evidence="2 3" key="1">
    <citation type="journal article" date="2013" name="BMC Genomics">
        <title>Genome sequencing and comparative genomics of honey bee microsporidia, Nosema apis reveal novel insights into host-parasite interactions.</title>
        <authorList>
            <person name="Chen Yp."/>
            <person name="Pettis J.S."/>
            <person name="Zhao Y."/>
            <person name="Liu X."/>
            <person name="Tallon L.J."/>
            <person name="Sadzewicz L.D."/>
            <person name="Li R."/>
            <person name="Zheng H."/>
            <person name="Huang S."/>
            <person name="Zhang X."/>
            <person name="Hamilton M.C."/>
            <person name="Pernal S.F."/>
            <person name="Melathopoulos A.P."/>
            <person name="Yan X."/>
            <person name="Evans J.D."/>
        </authorList>
    </citation>
    <scope>NUCLEOTIDE SEQUENCE [LARGE SCALE GENOMIC DNA]</scope>
    <source>
        <strain evidence="2 3">BRL 01</strain>
    </source>
</reference>
<name>T0L575_9MICR</name>
<proteinExistence type="predicted"/>
<feature type="coiled-coil region" evidence="1">
    <location>
        <begin position="8"/>
        <end position="67"/>
    </location>
</feature>
<gene>
    <name evidence="2" type="ORF">NAPIS_ORF02580</name>
</gene>
<sequence length="158" mass="18707">MLKSKNSSENFNEIITSMSQKIDELKKESKENSDILNKEIIKFKNILREKEEEIEKIRKVNDETSVKDNTIKILKESLKLKDKLLNQKINVNKDNKYEINEDDVLSNKQFKMENLGKNLRKTNDINKNNTNIVNKNDLVSKQKRKISKIQNRKMKIKN</sequence>
<keyword evidence="3" id="KW-1185">Reference proteome</keyword>
<keyword evidence="1" id="KW-0175">Coiled coil</keyword>
<dbReference type="Proteomes" id="UP000053780">
    <property type="component" value="Unassembled WGS sequence"/>
</dbReference>
<dbReference type="VEuPathDB" id="MicrosporidiaDB:NAPIS_ORF02580"/>
<dbReference type="HOGENOM" id="CLU_1669893_0_0_1"/>
<evidence type="ECO:0000256" key="1">
    <source>
        <dbReference type="SAM" id="Coils"/>
    </source>
</evidence>
<evidence type="ECO:0000313" key="3">
    <source>
        <dbReference type="Proteomes" id="UP000053780"/>
    </source>
</evidence>